<accession>B8AUS2</accession>
<feature type="compositionally biased region" description="Gly residues" evidence="1">
    <location>
        <begin position="42"/>
        <end position="68"/>
    </location>
</feature>
<evidence type="ECO:0000256" key="1">
    <source>
        <dbReference type="SAM" id="MobiDB-lite"/>
    </source>
</evidence>
<gene>
    <name evidence="2" type="ORF">OsI_16187</name>
</gene>
<dbReference type="Proteomes" id="UP000007015">
    <property type="component" value="Chromosome 4"/>
</dbReference>
<reference evidence="2 3" key="1">
    <citation type="journal article" date="2005" name="PLoS Biol.">
        <title>The genomes of Oryza sativa: a history of duplications.</title>
        <authorList>
            <person name="Yu J."/>
            <person name="Wang J."/>
            <person name="Lin W."/>
            <person name="Li S."/>
            <person name="Li H."/>
            <person name="Zhou J."/>
            <person name="Ni P."/>
            <person name="Dong W."/>
            <person name="Hu S."/>
            <person name="Zeng C."/>
            <person name="Zhang J."/>
            <person name="Zhang Y."/>
            <person name="Li R."/>
            <person name="Xu Z."/>
            <person name="Li S."/>
            <person name="Li X."/>
            <person name="Zheng H."/>
            <person name="Cong L."/>
            <person name="Lin L."/>
            <person name="Yin J."/>
            <person name="Geng J."/>
            <person name="Li G."/>
            <person name="Shi J."/>
            <person name="Liu J."/>
            <person name="Lv H."/>
            <person name="Li J."/>
            <person name="Wang J."/>
            <person name="Deng Y."/>
            <person name="Ran L."/>
            <person name="Shi X."/>
            <person name="Wang X."/>
            <person name="Wu Q."/>
            <person name="Li C."/>
            <person name="Ren X."/>
            <person name="Wang J."/>
            <person name="Wang X."/>
            <person name="Li D."/>
            <person name="Liu D."/>
            <person name="Zhang X."/>
            <person name="Ji Z."/>
            <person name="Zhao W."/>
            <person name="Sun Y."/>
            <person name="Zhang Z."/>
            <person name="Bao J."/>
            <person name="Han Y."/>
            <person name="Dong L."/>
            <person name="Ji J."/>
            <person name="Chen P."/>
            <person name="Wu S."/>
            <person name="Liu J."/>
            <person name="Xiao Y."/>
            <person name="Bu D."/>
            <person name="Tan J."/>
            <person name="Yang L."/>
            <person name="Ye C."/>
            <person name="Zhang J."/>
            <person name="Xu J."/>
            <person name="Zhou Y."/>
            <person name="Yu Y."/>
            <person name="Zhang B."/>
            <person name="Zhuang S."/>
            <person name="Wei H."/>
            <person name="Liu B."/>
            <person name="Lei M."/>
            <person name="Yu H."/>
            <person name="Li Y."/>
            <person name="Xu H."/>
            <person name="Wei S."/>
            <person name="He X."/>
            <person name="Fang L."/>
            <person name="Zhang Z."/>
            <person name="Zhang Y."/>
            <person name="Huang X."/>
            <person name="Su Z."/>
            <person name="Tong W."/>
            <person name="Li J."/>
            <person name="Tong Z."/>
            <person name="Li S."/>
            <person name="Ye J."/>
            <person name="Wang L."/>
            <person name="Fang L."/>
            <person name="Lei T."/>
            <person name="Chen C."/>
            <person name="Chen H."/>
            <person name="Xu Z."/>
            <person name="Li H."/>
            <person name="Huang H."/>
            <person name="Zhang F."/>
            <person name="Xu H."/>
            <person name="Li N."/>
            <person name="Zhao C."/>
            <person name="Li S."/>
            <person name="Dong L."/>
            <person name="Huang Y."/>
            <person name="Li L."/>
            <person name="Xi Y."/>
            <person name="Qi Q."/>
            <person name="Li W."/>
            <person name="Zhang B."/>
            <person name="Hu W."/>
            <person name="Zhang Y."/>
            <person name="Tian X."/>
            <person name="Jiao Y."/>
            <person name="Liang X."/>
            <person name="Jin J."/>
            <person name="Gao L."/>
            <person name="Zheng W."/>
            <person name="Hao B."/>
            <person name="Liu S."/>
            <person name="Wang W."/>
            <person name="Yuan L."/>
            <person name="Cao M."/>
            <person name="McDermott J."/>
            <person name="Samudrala R."/>
            <person name="Wang J."/>
            <person name="Wong G.K."/>
            <person name="Yang H."/>
        </authorList>
    </citation>
    <scope>NUCLEOTIDE SEQUENCE [LARGE SCALE GENOMIC DNA]</scope>
    <source>
        <strain evidence="3">cv. 93-11</strain>
    </source>
</reference>
<sequence>MAATAVQPRLDPDHPRWIWPGGGRPSRMRRDDASSLEAASGGKEGYSGRVGGEDVGAVEGSGGDGGRQGAAVQVAAEAAGGGLRVVHRPRRSARYEEVRSVTAETSTAQGDVAGGGSGLPAVRWRRVGGLRGGMWTLASERRWCSNVHALTVNGRWLEQWGTTFDQQAVDGG</sequence>
<dbReference type="HOGENOM" id="CLU_1557801_0_0_1"/>
<evidence type="ECO:0000313" key="3">
    <source>
        <dbReference type="Proteomes" id="UP000007015"/>
    </source>
</evidence>
<feature type="region of interest" description="Disordered" evidence="1">
    <location>
        <begin position="1"/>
        <end position="68"/>
    </location>
</feature>
<evidence type="ECO:0000313" key="2">
    <source>
        <dbReference type="EMBL" id="EEC77413.1"/>
    </source>
</evidence>
<protein>
    <submittedName>
        <fullName evidence="2">Uncharacterized protein</fullName>
    </submittedName>
</protein>
<dbReference type="AlphaFoldDB" id="B8AUS2"/>
<dbReference type="EMBL" id="CM000129">
    <property type="protein sequence ID" value="EEC77413.1"/>
    <property type="molecule type" value="Genomic_DNA"/>
</dbReference>
<organism evidence="2 3">
    <name type="scientific">Oryza sativa subsp. indica</name>
    <name type="common">Rice</name>
    <dbReference type="NCBI Taxonomy" id="39946"/>
    <lineage>
        <taxon>Eukaryota</taxon>
        <taxon>Viridiplantae</taxon>
        <taxon>Streptophyta</taxon>
        <taxon>Embryophyta</taxon>
        <taxon>Tracheophyta</taxon>
        <taxon>Spermatophyta</taxon>
        <taxon>Magnoliopsida</taxon>
        <taxon>Liliopsida</taxon>
        <taxon>Poales</taxon>
        <taxon>Poaceae</taxon>
        <taxon>BOP clade</taxon>
        <taxon>Oryzoideae</taxon>
        <taxon>Oryzeae</taxon>
        <taxon>Oryzinae</taxon>
        <taxon>Oryza</taxon>
        <taxon>Oryza sativa</taxon>
    </lineage>
</organism>
<dbReference type="Gramene" id="BGIOSGA014951-TA">
    <property type="protein sequence ID" value="BGIOSGA014951-PA"/>
    <property type="gene ID" value="BGIOSGA014951"/>
</dbReference>
<proteinExistence type="predicted"/>
<keyword evidence="3" id="KW-1185">Reference proteome</keyword>
<name>B8AUS2_ORYSI</name>